<reference evidence="1" key="1">
    <citation type="submission" date="2023-02" db="EMBL/GenBank/DDBJ databases">
        <title>Genome of toxic invasive species Heracleum sosnowskyi carries increased number of genes despite the absence of recent whole-genome duplications.</title>
        <authorList>
            <person name="Schelkunov M."/>
            <person name="Shtratnikova V."/>
            <person name="Makarenko M."/>
            <person name="Klepikova A."/>
            <person name="Omelchenko D."/>
            <person name="Novikova G."/>
            <person name="Obukhova E."/>
            <person name="Bogdanov V."/>
            <person name="Penin A."/>
            <person name="Logacheva M."/>
        </authorList>
    </citation>
    <scope>NUCLEOTIDE SEQUENCE</scope>
    <source>
        <strain evidence="1">Hsosn_3</strain>
        <tissue evidence="1">Leaf</tissue>
    </source>
</reference>
<evidence type="ECO:0000313" key="1">
    <source>
        <dbReference type="EMBL" id="KAK1377450.1"/>
    </source>
</evidence>
<dbReference type="PANTHER" id="PTHR31672">
    <property type="entry name" value="BNACNNG10540D PROTEIN"/>
    <property type="match status" value="1"/>
</dbReference>
<name>A0AAD8I2G8_9APIA</name>
<proteinExistence type="predicted"/>
<accession>A0AAD8I2G8</accession>
<organism evidence="1 2">
    <name type="scientific">Heracleum sosnowskyi</name>
    <dbReference type="NCBI Taxonomy" id="360622"/>
    <lineage>
        <taxon>Eukaryota</taxon>
        <taxon>Viridiplantae</taxon>
        <taxon>Streptophyta</taxon>
        <taxon>Embryophyta</taxon>
        <taxon>Tracheophyta</taxon>
        <taxon>Spermatophyta</taxon>
        <taxon>Magnoliopsida</taxon>
        <taxon>eudicotyledons</taxon>
        <taxon>Gunneridae</taxon>
        <taxon>Pentapetalae</taxon>
        <taxon>asterids</taxon>
        <taxon>campanulids</taxon>
        <taxon>Apiales</taxon>
        <taxon>Apiaceae</taxon>
        <taxon>Apioideae</taxon>
        <taxon>apioid superclade</taxon>
        <taxon>Tordylieae</taxon>
        <taxon>Tordyliinae</taxon>
        <taxon>Heracleum</taxon>
    </lineage>
</organism>
<evidence type="ECO:0000313" key="2">
    <source>
        <dbReference type="Proteomes" id="UP001237642"/>
    </source>
</evidence>
<dbReference type="AlphaFoldDB" id="A0AAD8I2G8"/>
<dbReference type="PANTHER" id="PTHR31672:SF13">
    <property type="entry name" value="F-BOX PROTEIN CPR30-LIKE"/>
    <property type="match status" value="1"/>
</dbReference>
<reference evidence="1" key="2">
    <citation type="submission" date="2023-05" db="EMBL/GenBank/DDBJ databases">
        <authorList>
            <person name="Schelkunov M.I."/>
        </authorList>
    </citation>
    <scope>NUCLEOTIDE SEQUENCE</scope>
    <source>
        <strain evidence="1">Hsosn_3</strain>
        <tissue evidence="1">Leaf</tissue>
    </source>
</reference>
<dbReference type="Proteomes" id="UP001237642">
    <property type="component" value="Unassembled WGS sequence"/>
</dbReference>
<keyword evidence="2" id="KW-1185">Reference proteome</keyword>
<comment type="caution">
    <text evidence="1">The sequence shown here is derived from an EMBL/GenBank/DDBJ whole genome shotgun (WGS) entry which is preliminary data.</text>
</comment>
<gene>
    <name evidence="1" type="ORF">POM88_024194</name>
</gene>
<protein>
    <submittedName>
        <fullName evidence="1">Uncharacterized protein</fullName>
    </submittedName>
</protein>
<sequence length="256" mass="29581">MAAYVALAEVEEDAYTKDGTTDYRNNPAIGNKTGTWKACLYILVPRHDSFDLKYSYLHLLGFGWDSLENDYKLIAKTRFTYEFFVYSSKTDSWSIGVVSDELYDIDNFPSVIVKGIPYWKSGSDEIVKFETGNNKFTKFNFGVRKSMRLLNLNDCLAMLEFTSYGADVYQFDEESRERKKMYTINNCDSIFRCYRPMCFKNGGEIVLVIGGKSNLYDPRSEEYKTLCHRPQHKDILRGYSYSPSLLALEGMKPLQT</sequence>
<dbReference type="InterPro" id="IPR050796">
    <property type="entry name" value="SCF_F-box_component"/>
</dbReference>
<dbReference type="EMBL" id="JAUIZM010000006">
    <property type="protein sequence ID" value="KAK1377450.1"/>
    <property type="molecule type" value="Genomic_DNA"/>
</dbReference>